<accession>A0A0J9W0D4</accession>
<protein>
    <recommendedName>
        <fullName evidence="2">Rab3-GAP regulatory subunit N-terminal domain-containing protein</fullName>
    </recommendedName>
</protein>
<gene>
    <name evidence="3" type="ORF">PVMG_00904</name>
</gene>
<dbReference type="InterPro" id="IPR026059">
    <property type="entry name" value="Rab3GAP2"/>
</dbReference>
<feature type="domain" description="Rab3-GAP regulatory subunit N-terminal" evidence="2">
    <location>
        <begin position="305"/>
        <end position="518"/>
    </location>
</feature>
<sequence>MIKLEEVFTLEILIKILSKIFVKGNYCITKEDINTKNCRVMIFESKLEMPNLKKNGEEEFMNMLFYFHNKNYLFFIVYCLNKKNIVYLNFFNPLLSEKESIESINLFFINNFFPHIILGLNNGKVFLYNHEGIICMQNKFVDSKIKLIFLERHKEYILLVYENNTVVNTNIYLIKRALEINSKVLPFDYCFTVNKNMSINHIFLRNANYSPEVFKKDLYCTYSRDDLTRYISDAINSQQPQFNRIANANYVITSKSITISISCLIRPNPSNDLLTKKENFGASEKLSSRINNFLKNMFTKKSDSSAAMVAASASSGGTTSPAVGPSVGSPSTALSLPSSSAASGSAGVQPTEASAIPHHSMPNTYGNTTDNLNTQVVHSFNDAKRQIIDICICPWNQNLVLALDNLGRICLFNICTLSILHMWKSYRSAFMSFIQRRKVGSRPSASVPKGGAAATGTNAAATANANANATTTVTASATATGQGESAEQLNDKAILFYLKSRNLIEIWDLKTLHKVYSVRTYEDPQLFKIFFADHDVPNKIYFFSTSHHVFLMNTNFELFHVKWPA</sequence>
<dbReference type="PANTHER" id="PTHR12472">
    <property type="entry name" value="RAB3-GAP REGULATORY DOMAIN"/>
    <property type="match status" value="1"/>
</dbReference>
<dbReference type="EMBL" id="KQ235038">
    <property type="protein sequence ID" value="KMZ93458.1"/>
    <property type="molecule type" value="Genomic_DNA"/>
</dbReference>
<dbReference type="OrthoDB" id="2019917at2759"/>
<evidence type="ECO:0000313" key="4">
    <source>
        <dbReference type="Proteomes" id="UP000053776"/>
    </source>
</evidence>
<organism evidence="3 4">
    <name type="scientific">Plasmodium vivax Mauritania I</name>
    <dbReference type="NCBI Taxonomy" id="1035515"/>
    <lineage>
        <taxon>Eukaryota</taxon>
        <taxon>Sar</taxon>
        <taxon>Alveolata</taxon>
        <taxon>Apicomplexa</taxon>
        <taxon>Aconoidasida</taxon>
        <taxon>Haemosporida</taxon>
        <taxon>Plasmodiidae</taxon>
        <taxon>Plasmodium</taxon>
        <taxon>Plasmodium (Plasmodium)</taxon>
    </lineage>
</organism>
<feature type="compositionally biased region" description="Low complexity" evidence="1">
    <location>
        <begin position="316"/>
        <end position="347"/>
    </location>
</feature>
<proteinExistence type="predicted"/>
<dbReference type="PANTHER" id="PTHR12472:SF0">
    <property type="entry name" value="RAB3 GTPASE-ACTIVATING PROTEIN NON-CATALYTIC SUBUNIT"/>
    <property type="match status" value="1"/>
</dbReference>
<dbReference type="Proteomes" id="UP000053776">
    <property type="component" value="Unassembled WGS sequence"/>
</dbReference>
<name>A0A0J9W0D4_PLAVI</name>
<dbReference type="InterPro" id="IPR032839">
    <property type="entry name" value="RAB3GAP_N"/>
</dbReference>
<evidence type="ECO:0000259" key="2">
    <source>
        <dbReference type="Pfam" id="PF14655"/>
    </source>
</evidence>
<feature type="region of interest" description="Disordered" evidence="1">
    <location>
        <begin position="316"/>
        <end position="367"/>
    </location>
</feature>
<dbReference type="SUPFAM" id="SSF50978">
    <property type="entry name" value="WD40 repeat-like"/>
    <property type="match status" value="1"/>
</dbReference>
<evidence type="ECO:0000256" key="1">
    <source>
        <dbReference type="SAM" id="MobiDB-lite"/>
    </source>
</evidence>
<dbReference type="AlphaFoldDB" id="A0A0J9W0D4"/>
<evidence type="ECO:0000313" key="3">
    <source>
        <dbReference type="EMBL" id="KMZ93458.1"/>
    </source>
</evidence>
<reference evidence="3 4" key="1">
    <citation type="submission" date="2011-08" db="EMBL/GenBank/DDBJ databases">
        <title>The Genome Sequence of Plasmodium vivax Mauritania I.</title>
        <authorList>
            <consortium name="The Broad Institute Genome Sequencing Platform"/>
            <consortium name="The Broad Institute Genome Sequencing Center for Infectious Disease"/>
            <person name="Neafsey D."/>
            <person name="Carlton J."/>
            <person name="Barnwell J."/>
            <person name="Collins W."/>
            <person name="Escalante A."/>
            <person name="Mullikin J."/>
            <person name="Saul A."/>
            <person name="Guigo R."/>
            <person name="Camara F."/>
            <person name="Young S.K."/>
            <person name="Zeng Q."/>
            <person name="Gargeya S."/>
            <person name="Fitzgerald M."/>
            <person name="Haas B."/>
            <person name="Abouelleil A."/>
            <person name="Alvarado L."/>
            <person name="Arachchi H.M."/>
            <person name="Berlin A."/>
            <person name="Brown A."/>
            <person name="Chapman S.B."/>
            <person name="Chen Z."/>
            <person name="Dunbar C."/>
            <person name="Freedman E."/>
            <person name="Gearin G."/>
            <person name="Gellesch M."/>
            <person name="Goldberg J."/>
            <person name="Griggs A."/>
            <person name="Gujja S."/>
            <person name="Heiman D."/>
            <person name="Howarth C."/>
            <person name="Larson L."/>
            <person name="Lui A."/>
            <person name="MacDonald P.J.P."/>
            <person name="Montmayeur A."/>
            <person name="Murphy C."/>
            <person name="Neiman D."/>
            <person name="Pearson M."/>
            <person name="Priest M."/>
            <person name="Roberts A."/>
            <person name="Saif S."/>
            <person name="Shea T."/>
            <person name="Shenoy N."/>
            <person name="Sisk P."/>
            <person name="Stolte C."/>
            <person name="Sykes S."/>
            <person name="Wortman J."/>
            <person name="Nusbaum C."/>
            <person name="Birren B."/>
        </authorList>
    </citation>
    <scope>NUCLEOTIDE SEQUENCE [LARGE SCALE GENOMIC DNA]</scope>
    <source>
        <strain evidence="3 4">Mauritania I</strain>
    </source>
</reference>
<dbReference type="Pfam" id="PF14655">
    <property type="entry name" value="RAB3GAP2_N"/>
    <property type="match status" value="1"/>
</dbReference>
<dbReference type="InterPro" id="IPR036322">
    <property type="entry name" value="WD40_repeat_dom_sf"/>
</dbReference>